<evidence type="ECO:0000259" key="3">
    <source>
        <dbReference type="Pfam" id="PF00534"/>
    </source>
</evidence>
<dbReference type="InterPro" id="IPR001296">
    <property type="entry name" value="Glyco_trans_1"/>
</dbReference>
<dbReference type="AlphaFoldDB" id="A0A7K0J4E2"/>
<feature type="domain" description="Glycosyl transferase family 1" evidence="3">
    <location>
        <begin position="189"/>
        <end position="344"/>
    </location>
</feature>
<comment type="caution">
    <text evidence="5">The sequence shown here is derived from an EMBL/GenBank/DDBJ whole genome shotgun (WGS) entry which is preliminary data.</text>
</comment>
<organism evidence="5 6">
    <name type="scientific">Cutibacterium porci</name>
    <dbReference type="NCBI Taxonomy" id="2605781"/>
    <lineage>
        <taxon>Bacteria</taxon>
        <taxon>Bacillati</taxon>
        <taxon>Actinomycetota</taxon>
        <taxon>Actinomycetes</taxon>
        <taxon>Propionibacteriales</taxon>
        <taxon>Propionibacteriaceae</taxon>
        <taxon>Cutibacterium</taxon>
    </lineage>
</organism>
<gene>
    <name evidence="5" type="ORF">FYJ43_01730</name>
</gene>
<dbReference type="RefSeq" id="WP_154561388.1">
    <property type="nucleotide sequence ID" value="NZ_VUMG01000001.1"/>
</dbReference>
<dbReference type="EMBL" id="VUMG01000001">
    <property type="protein sequence ID" value="MSS44797.1"/>
    <property type="molecule type" value="Genomic_DNA"/>
</dbReference>
<dbReference type="SUPFAM" id="SSF53756">
    <property type="entry name" value="UDP-Glycosyltransferase/glycogen phosphorylase"/>
    <property type="match status" value="1"/>
</dbReference>
<evidence type="ECO:0000256" key="1">
    <source>
        <dbReference type="ARBA" id="ARBA00022676"/>
    </source>
</evidence>
<feature type="domain" description="Glycosyltransferase subfamily 4-like N-terminal" evidence="4">
    <location>
        <begin position="25"/>
        <end position="163"/>
    </location>
</feature>
<dbReference type="GO" id="GO:0016757">
    <property type="term" value="F:glycosyltransferase activity"/>
    <property type="evidence" value="ECO:0007669"/>
    <property type="project" value="UniProtKB-KW"/>
</dbReference>
<accession>A0A7K0J4E2</accession>
<dbReference type="PANTHER" id="PTHR12526">
    <property type="entry name" value="GLYCOSYLTRANSFERASE"/>
    <property type="match status" value="1"/>
</dbReference>
<name>A0A7K0J4E2_9ACTN</name>
<evidence type="ECO:0000313" key="6">
    <source>
        <dbReference type="Proteomes" id="UP000466104"/>
    </source>
</evidence>
<proteinExistence type="predicted"/>
<evidence type="ECO:0000256" key="2">
    <source>
        <dbReference type="ARBA" id="ARBA00022679"/>
    </source>
</evidence>
<keyword evidence="6" id="KW-1185">Reference proteome</keyword>
<sequence>MSLARVCHVSTVHNPRDGRIFRKECASLARRGADVWFIGAQDGDETVDGVHVVGIGRATNRIDRLTHRQAKVWKALDRVNPDLVHVHDPELIPLVLAWKKLRGRAAVFDAHEDLVGQIDGKEYLSPRVKPVARAVAKALVTAADKGFDGIVTVTDGVAEDFKNRNQELVHNYPLLSSFETTVEGEKVPGQIVYVGMLSKGRQTDKMFDMMDLLDGDARLVIAGKQDPEVGYLFNELDKHPRVDYRGSISVDEVPGLLGSSVVGLVFLEPLPNYVNSLPTKLFEYMAAGIPFISTDLPFLVNMLDKWDCGVFVDTSTDATAAADAARQLLADADRCKRLGENGRRAIAEEFNFEADVDALISVEERALKRQDSQIVEAC</sequence>
<evidence type="ECO:0000259" key="4">
    <source>
        <dbReference type="Pfam" id="PF13439"/>
    </source>
</evidence>
<evidence type="ECO:0000313" key="5">
    <source>
        <dbReference type="EMBL" id="MSS44797.1"/>
    </source>
</evidence>
<dbReference type="Pfam" id="PF13439">
    <property type="entry name" value="Glyco_transf_4"/>
    <property type="match status" value="1"/>
</dbReference>
<reference evidence="5 6" key="1">
    <citation type="submission" date="2019-08" db="EMBL/GenBank/DDBJ databases">
        <title>In-depth cultivation of the pig gut microbiome towards novel bacterial diversity and tailored functional studies.</title>
        <authorList>
            <person name="Wylensek D."/>
            <person name="Hitch T.C.A."/>
            <person name="Clavel T."/>
        </authorList>
    </citation>
    <scope>NUCLEOTIDE SEQUENCE [LARGE SCALE GENOMIC DNA]</scope>
    <source>
        <strain evidence="5 6">WCA-380-WT-3A</strain>
    </source>
</reference>
<dbReference type="Gene3D" id="3.40.50.2000">
    <property type="entry name" value="Glycogen Phosphorylase B"/>
    <property type="match status" value="2"/>
</dbReference>
<dbReference type="Proteomes" id="UP000466104">
    <property type="component" value="Unassembled WGS sequence"/>
</dbReference>
<dbReference type="PANTHER" id="PTHR12526:SF629">
    <property type="entry name" value="TEICHURONIC ACID BIOSYNTHESIS GLYCOSYLTRANSFERASE TUAH-RELATED"/>
    <property type="match status" value="1"/>
</dbReference>
<dbReference type="Pfam" id="PF00534">
    <property type="entry name" value="Glycos_transf_1"/>
    <property type="match status" value="1"/>
</dbReference>
<dbReference type="InterPro" id="IPR028098">
    <property type="entry name" value="Glyco_trans_4-like_N"/>
</dbReference>
<protein>
    <submittedName>
        <fullName evidence="5">Glycosyltransferase family 4 protein</fullName>
    </submittedName>
</protein>
<keyword evidence="2 5" id="KW-0808">Transferase</keyword>
<keyword evidence="1" id="KW-0328">Glycosyltransferase</keyword>